<accession>A0AAE4U4D7</accession>
<evidence type="ECO:0000313" key="2">
    <source>
        <dbReference type="Proteomes" id="UP001187143"/>
    </source>
</evidence>
<proteinExistence type="predicted"/>
<evidence type="ECO:0008006" key="3">
    <source>
        <dbReference type="Google" id="ProtNLM"/>
    </source>
</evidence>
<organism evidence="1 2">
    <name type="scientific">Mycobacterium intracellulare</name>
    <dbReference type="NCBI Taxonomy" id="1767"/>
    <lineage>
        <taxon>Bacteria</taxon>
        <taxon>Bacillati</taxon>
        <taxon>Actinomycetota</taxon>
        <taxon>Actinomycetes</taxon>
        <taxon>Mycobacteriales</taxon>
        <taxon>Mycobacteriaceae</taxon>
        <taxon>Mycobacterium</taxon>
        <taxon>Mycobacterium avium complex (MAC)</taxon>
    </lineage>
</organism>
<protein>
    <recommendedName>
        <fullName evidence="3">Lipoprotein LppJ</fullName>
    </recommendedName>
</protein>
<dbReference type="EMBL" id="JAWLLD010000019">
    <property type="protein sequence ID" value="MDV7014070.1"/>
    <property type="molecule type" value="Genomic_DNA"/>
</dbReference>
<dbReference type="AlphaFoldDB" id="A0AAE4U4D7"/>
<dbReference type="PROSITE" id="PS51257">
    <property type="entry name" value="PROKAR_LIPOPROTEIN"/>
    <property type="match status" value="1"/>
</dbReference>
<name>A0AAE4U4D7_MYCIT</name>
<dbReference type="RefSeq" id="WP_225324805.1">
    <property type="nucleotide sequence ID" value="NZ_JAEKMV010000017.1"/>
</dbReference>
<sequence length="180" mass="19060">MNTFNRISSVWRAVVVLTVAGALALALQSCSSIRNLSEGVPNPMTPEQSKAQVVNAAREIATTLGLKGVSGHFSRDSCNDQAVAPFRGIVGLAYDHAPTLEASKAEIQQMITLLKQHGWGGPGDFHTHASAVSKQGVTAVFDPYSPVQNSGGSITIYGECRDMTTKANQLPEPIPAEQLS</sequence>
<dbReference type="Proteomes" id="UP001187143">
    <property type="component" value="Unassembled WGS sequence"/>
</dbReference>
<comment type="caution">
    <text evidence="1">The sequence shown here is derived from an EMBL/GenBank/DDBJ whole genome shotgun (WGS) entry which is preliminary data.</text>
</comment>
<evidence type="ECO:0000313" key="1">
    <source>
        <dbReference type="EMBL" id="MDV7014070.1"/>
    </source>
</evidence>
<reference evidence="1" key="1">
    <citation type="submission" date="2023-10" db="EMBL/GenBank/DDBJ databases">
        <title>Characterization and genome sequence of Mycobacterium intracellulare ABSURDO, a novel pathogenic isolate with three colony morphotypes that vary in growth and acid-fastness.</title>
        <authorList>
            <person name="Jude B.A."/>
            <person name="Robinson R.T."/>
        </authorList>
    </citation>
    <scope>NUCLEOTIDE SEQUENCE</scope>
    <source>
        <strain evidence="1">ABSURDO Component B</strain>
    </source>
</reference>
<gene>
    <name evidence="1" type="ORF">R4F53_17430</name>
</gene>